<keyword evidence="3" id="KW-1185">Reference proteome</keyword>
<evidence type="ECO:0000313" key="2">
    <source>
        <dbReference type="EMBL" id="ACZ30506.1"/>
    </source>
</evidence>
<evidence type="ECO:0000313" key="3">
    <source>
        <dbReference type="Proteomes" id="UP000002255"/>
    </source>
</evidence>
<dbReference type="Proteomes" id="UP000002255">
    <property type="component" value="Chromosome"/>
</dbReference>
<reference evidence="3" key="1">
    <citation type="submission" date="2009-11" db="EMBL/GenBank/DDBJ databases">
        <title>The complete chromosome of Xylanimonas cellulosilytica DSM 15894.</title>
        <authorList>
            <consortium name="US DOE Joint Genome Institute (JGI-PGF)"/>
            <person name="Lucas S."/>
            <person name="Copeland A."/>
            <person name="Lapidus A."/>
            <person name="Glavina del Rio T."/>
            <person name="Dalin E."/>
            <person name="Tice H."/>
            <person name="Bruce D."/>
            <person name="Goodwin L."/>
            <person name="Pitluck S."/>
            <person name="Kyrpides N."/>
            <person name="Mavromatis K."/>
            <person name="Ivanova N."/>
            <person name="Mikhailova N."/>
            <person name="Foster B."/>
            <person name="Clum A."/>
            <person name="Brettin T."/>
            <person name="Detter J.C."/>
            <person name="Han C."/>
            <person name="Larimer F."/>
            <person name="Land M."/>
            <person name="Hauser L."/>
            <person name="Markowitz V."/>
            <person name="Cheng J.F."/>
            <person name="Hugenholtz P."/>
            <person name="Woyke T."/>
            <person name="Wu D."/>
            <person name="Gehrich-Schroeter G."/>
            <person name="Schneider S."/>
            <person name="Pukall S.R."/>
            <person name="Klenk H.P."/>
            <person name="Eisen J.A."/>
        </authorList>
    </citation>
    <scope>NUCLEOTIDE SEQUENCE [LARGE SCALE GENOMIC DNA]</scope>
    <source>
        <strain evidence="3">DSM 15894 / CECT 5975 / LMG 20990 / XIL07</strain>
    </source>
</reference>
<dbReference type="RefSeq" id="WP_012878248.1">
    <property type="nucleotide sequence ID" value="NC_013530.1"/>
</dbReference>
<proteinExistence type="predicted"/>
<dbReference type="AlphaFoldDB" id="D1BS14"/>
<dbReference type="EMBL" id="CP001821">
    <property type="protein sequence ID" value="ACZ30506.1"/>
    <property type="molecule type" value="Genomic_DNA"/>
</dbReference>
<sequence length="95" mass="10701">MTADPRAALDRLIAALEAHFDAIITRRADDDPRVDDAYDVVADAFDVYEDALAQVHGEVLPFVLEEDDDDDDDEDDDEEELDDDELDSELEDSRS</sequence>
<gene>
    <name evidence="2" type="ordered locus">Xcel_1476</name>
</gene>
<name>D1BS14_XYLCX</name>
<evidence type="ECO:0008006" key="4">
    <source>
        <dbReference type="Google" id="ProtNLM"/>
    </source>
</evidence>
<feature type="region of interest" description="Disordered" evidence="1">
    <location>
        <begin position="64"/>
        <end position="95"/>
    </location>
</feature>
<dbReference type="HOGENOM" id="CLU_146480_2_0_11"/>
<accession>D1BS14</accession>
<evidence type="ECO:0000256" key="1">
    <source>
        <dbReference type="SAM" id="MobiDB-lite"/>
    </source>
</evidence>
<dbReference type="eggNOG" id="ENOG50336AB">
    <property type="taxonomic scope" value="Bacteria"/>
</dbReference>
<organism evidence="2 3">
    <name type="scientific">Xylanimonas cellulosilytica (strain DSM 15894 / JCM 12276 / CECT 5975 / KCTC 9989 / LMG 20990 / NBRC 107835 / XIL07)</name>
    <dbReference type="NCBI Taxonomy" id="446471"/>
    <lineage>
        <taxon>Bacteria</taxon>
        <taxon>Bacillati</taxon>
        <taxon>Actinomycetota</taxon>
        <taxon>Actinomycetes</taxon>
        <taxon>Micrococcales</taxon>
        <taxon>Promicromonosporaceae</taxon>
        <taxon>Xylanimonas</taxon>
    </lineage>
</organism>
<dbReference type="KEGG" id="xce:Xcel_1476"/>
<reference evidence="2 3" key="2">
    <citation type="journal article" date="2010" name="Stand. Genomic Sci.">
        <title>Complete genome sequence of Xylanimonas cellulosilytica type strain (XIL07).</title>
        <authorList>
            <person name="Foster B."/>
            <person name="Pukall R."/>
            <person name="Abt B."/>
            <person name="Nolan M."/>
            <person name="Glavina Del Rio T."/>
            <person name="Chen F."/>
            <person name="Lucas S."/>
            <person name="Tice H."/>
            <person name="Pitluck S."/>
            <person name="Cheng J.-F."/>
            <person name="Chertkov O."/>
            <person name="Brettin T."/>
            <person name="Han C."/>
            <person name="Detter J.C."/>
            <person name="Bruce D."/>
            <person name="Goodwin L."/>
            <person name="Ivanova N."/>
            <person name="Mavromatis K."/>
            <person name="Pati A."/>
            <person name="Mikhailova N."/>
            <person name="Chen A."/>
            <person name="Palaniappan K."/>
            <person name="Land M."/>
            <person name="Hauser L."/>
            <person name="Chang Y.-J."/>
            <person name="Jeffries C.D."/>
            <person name="Chain P."/>
            <person name="Rohde M."/>
            <person name="Goeker M."/>
            <person name="Bristow J."/>
            <person name="Eisen J.A."/>
            <person name="Markowitz V."/>
            <person name="Hugenholtz P."/>
            <person name="Kyrpides N.C."/>
            <person name="Klenk H.-P."/>
            <person name="Lapidus A."/>
        </authorList>
    </citation>
    <scope>NUCLEOTIDE SEQUENCE [LARGE SCALE GENOMIC DNA]</scope>
    <source>
        <strain evidence="3">DSM 15894 / CECT 5975 / LMG 20990 / XIL07</strain>
    </source>
</reference>
<protein>
    <recommendedName>
        <fullName evidence="4">Primosomal protein</fullName>
    </recommendedName>
</protein>
<dbReference type="STRING" id="446471.Xcel_1476"/>